<sequence>MVKLPLLAGWQQEDNCNYYGSPVHVVGVGLTDCECELFVFSPAIIYEPLEVIVSLLPVECDKAIMHSCRPTVRMSNTKAPVTLFVSQKDRRQTASLIHQSQIFNARALRMIQGLPFKALCRRNGKFEDLGQNDTLINEMANIRKPTTSQSWSTKIEEKWSQWNQEGGK</sequence>
<dbReference type="AlphaFoldDB" id="Q6IJN6"/>
<organism evidence="1">
    <name type="scientific">Drosophila melanogaster</name>
    <name type="common">Fruit fly</name>
    <dbReference type="NCBI Taxonomy" id="7227"/>
    <lineage>
        <taxon>Eukaryota</taxon>
        <taxon>Metazoa</taxon>
        <taxon>Ecdysozoa</taxon>
        <taxon>Arthropoda</taxon>
        <taxon>Hexapoda</taxon>
        <taxon>Insecta</taxon>
        <taxon>Pterygota</taxon>
        <taxon>Neoptera</taxon>
        <taxon>Endopterygota</taxon>
        <taxon>Diptera</taxon>
        <taxon>Brachycera</taxon>
        <taxon>Muscomorpha</taxon>
        <taxon>Ephydroidea</taxon>
        <taxon>Drosophilidae</taxon>
        <taxon>Drosophila</taxon>
        <taxon>Sophophora</taxon>
    </lineage>
</organism>
<proteinExistence type="predicted"/>
<name>Q6IJN6_DROME</name>
<evidence type="ECO:0000313" key="1">
    <source>
        <dbReference type="EMBL" id="DAA04186.1"/>
    </source>
</evidence>
<dbReference type="EMBL" id="BK002680">
    <property type="protein sequence ID" value="DAA04186.1"/>
    <property type="molecule type" value="Genomic_DNA"/>
</dbReference>
<gene>
    <name evidence="1" type="ORF">HDC14560</name>
</gene>
<protein>
    <submittedName>
        <fullName evidence="1">HDC14560</fullName>
    </submittedName>
</protein>
<accession>Q6IJN6</accession>
<reference evidence="1" key="1">
    <citation type="journal article" date="2003" name="Genome Biol.">
        <title>An integrated gene annotation and transcriptional profiling approach towards the full gene content of the Drosophila genome.</title>
        <authorList>
            <person name="Hild M."/>
            <person name="Beckmann B."/>
            <person name="Haas S.A."/>
            <person name="Koch B."/>
            <person name="Solovyev V."/>
            <person name="Busold C."/>
            <person name="Fellenberg K."/>
            <person name="Boutros M."/>
            <person name="Vingron M."/>
            <person name="Sauer F."/>
            <person name="Hoheisel J.D."/>
            <person name="Paro R."/>
        </authorList>
    </citation>
    <scope>NUCLEOTIDE SEQUENCE</scope>
</reference>